<proteinExistence type="predicted"/>
<organism evidence="1 2">
    <name type="scientific">Coemansia furcata</name>
    <dbReference type="NCBI Taxonomy" id="417177"/>
    <lineage>
        <taxon>Eukaryota</taxon>
        <taxon>Fungi</taxon>
        <taxon>Fungi incertae sedis</taxon>
        <taxon>Zoopagomycota</taxon>
        <taxon>Kickxellomycotina</taxon>
        <taxon>Kickxellomycetes</taxon>
        <taxon>Kickxellales</taxon>
        <taxon>Kickxellaceae</taxon>
        <taxon>Coemansia</taxon>
    </lineage>
</organism>
<comment type="caution">
    <text evidence="1">The sequence shown here is derived from an EMBL/GenBank/DDBJ whole genome shotgun (WGS) entry which is preliminary data.</text>
</comment>
<reference evidence="1" key="1">
    <citation type="submission" date="2022-07" db="EMBL/GenBank/DDBJ databases">
        <title>Phylogenomic reconstructions and comparative analyses of Kickxellomycotina fungi.</title>
        <authorList>
            <person name="Reynolds N.K."/>
            <person name="Stajich J.E."/>
            <person name="Barry K."/>
            <person name="Grigoriev I.V."/>
            <person name="Crous P."/>
            <person name="Smith M.E."/>
        </authorList>
    </citation>
    <scope>NUCLEOTIDE SEQUENCE</scope>
    <source>
        <strain evidence="1">CBS 102833</strain>
    </source>
</reference>
<gene>
    <name evidence="1" type="ORF">H4S07_004026</name>
</gene>
<name>A0ACC1LBP1_9FUNG</name>
<evidence type="ECO:0000313" key="2">
    <source>
        <dbReference type="Proteomes" id="UP001140096"/>
    </source>
</evidence>
<sequence length="250" mass="28542">ACRIAKEKRKAECLEATRIAKEEHQEAHNMPVTEWLAKLNADFPNILPSRMYNVDEMLLEFVIEDDVAIVLNIVLACNSYGTQHLPPILILMDKDQSELAMVLSADPYVFITKSGCLRSPIFHSWIGMFHNHICFLAQSDSPGHVFLTMDGFSPHWSKINVNALKRLPNTGYRLFPPQTTPIVQPLDRGIIQDLKLRMAGHIDAYREKTGKCLTLAEVVEMIREVWHDEIPTDVFVKAFSRLNTHYVMCP</sequence>
<accession>A0ACC1LBP1</accession>
<dbReference type="Proteomes" id="UP001140096">
    <property type="component" value="Unassembled WGS sequence"/>
</dbReference>
<evidence type="ECO:0000313" key="1">
    <source>
        <dbReference type="EMBL" id="KAJ2805410.1"/>
    </source>
</evidence>
<protein>
    <submittedName>
        <fullName evidence="1">Uncharacterized protein</fullName>
    </submittedName>
</protein>
<dbReference type="EMBL" id="JANBUP010001484">
    <property type="protein sequence ID" value="KAJ2805410.1"/>
    <property type="molecule type" value="Genomic_DNA"/>
</dbReference>
<keyword evidence="2" id="KW-1185">Reference proteome</keyword>
<feature type="non-terminal residue" evidence="1">
    <location>
        <position position="1"/>
    </location>
</feature>